<evidence type="ECO:0000259" key="4">
    <source>
        <dbReference type="Pfam" id="PF00171"/>
    </source>
</evidence>
<keyword evidence="2" id="KW-0560">Oxidoreductase</keyword>
<feature type="domain" description="Aldehyde dehydrogenase" evidence="4">
    <location>
        <begin position="15"/>
        <end position="443"/>
    </location>
</feature>
<comment type="similarity">
    <text evidence="1">Belongs to the aldehyde dehydrogenase family.</text>
</comment>
<dbReference type="eggNOG" id="COG1012">
    <property type="taxonomic scope" value="Bacteria"/>
</dbReference>
<dbReference type="PATRIC" id="fig|234621.6.peg.6531"/>
<evidence type="ECO:0000256" key="2">
    <source>
        <dbReference type="ARBA" id="ARBA00023002"/>
    </source>
</evidence>
<dbReference type="InterPro" id="IPR016163">
    <property type="entry name" value="Ald_DH_C"/>
</dbReference>
<dbReference type="Proteomes" id="UP000002204">
    <property type="component" value="Chromosome"/>
</dbReference>
<gene>
    <name evidence="5" type="ordered locus">RER_59420</name>
</gene>
<keyword evidence="3" id="KW-0520">NAD</keyword>
<dbReference type="InterPro" id="IPR015590">
    <property type="entry name" value="Aldehyde_DH_dom"/>
</dbReference>
<sequence length="479" mass="52047">MREYKNYINGKFVDGKGAFAAIDPATGRPVAWVHEADAMVVDLAVDSARKSLNASWHTMPIDDRCAVMRSVADEIECRSDDLVDAEVADTGQPETRIRDFDIVTAANHFRDCADALLSERATSSISGGVDRTDAPNYSVRRPLGVIGMDIPWSLPLLSLVWRLAPALAAGNTVVAKPSEETPGTATVMAEIVESAGVPPGVFNVVHGFGLGSAAELLSAHPKLDGTLFSAGTRKKTNNRSDRFSSGAGGDNPAIVFSDVDLESTAERIARSVFFNTGQLDLCIGTVFVERPIYDEMCELLVARAHQLTPGSPTSTNSDFGPAISRAHQDRVLQNYVRAERSGAIRLTSGKGTAVPREFSDGFWLEPTLWALPKESVQTMREPILGPSATILPFDSDDEVIERANRTGGGLAATVWTADLTRGHRIAEQMDTEIAWLNSWFDHPRSSSQQIRMQGPRQVTWRQALDIYTETTNIVAAKHN</sequence>
<dbReference type="GO" id="GO:0016620">
    <property type="term" value="F:oxidoreductase activity, acting on the aldehyde or oxo group of donors, NAD or NADP as acceptor"/>
    <property type="evidence" value="ECO:0007669"/>
    <property type="project" value="InterPro"/>
</dbReference>
<evidence type="ECO:0000313" key="6">
    <source>
        <dbReference type="Proteomes" id="UP000002204"/>
    </source>
</evidence>
<dbReference type="PANTHER" id="PTHR43720">
    <property type="entry name" value="2-AMINOMUCONIC SEMIALDEHYDE DEHYDROGENASE"/>
    <property type="match status" value="1"/>
</dbReference>
<dbReference type="KEGG" id="rer:RER_59420"/>
<evidence type="ECO:0000256" key="3">
    <source>
        <dbReference type="ARBA" id="ARBA00023027"/>
    </source>
</evidence>
<dbReference type="HOGENOM" id="CLU_005391_0_0_11"/>
<dbReference type="RefSeq" id="WP_020909794.1">
    <property type="nucleotide sequence ID" value="NC_012490.1"/>
</dbReference>
<protein>
    <recommendedName>
        <fullName evidence="4">Aldehyde dehydrogenase domain-containing protein</fullName>
    </recommendedName>
</protein>
<dbReference type="SUPFAM" id="SSF53720">
    <property type="entry name" value="ALDH-like"/>
    <property type="match status" value="1"/>
</dbReference>
<dbReference type="InterPro" id="IPR016161">
    <property type="entry name" value="Ald_DH/histidinol_DH"/>
</dbReference>
<dbReference type="Gene3D" id="3.40.309.10">
    <property type="entry name" value="Aldehyde Dehydrogenase, Chain A, domain 2"/>
    <property type="match status" value="1"/>
</dbReference>
<evidence type="ECO:0000313" key="5">
    <source>
        <dbReference type="EMBL" id="BAH36650.1"/>
    </source>
</evidence>
<evidence type="ECO:0000256" key="1">
    <source>
        <dbReference type="ARBA" id="ARBA00009986"/>
    </source>
</evidence>
<organism evidence="5 6">
    <name type="scientific">Rhodococcus erythropolis (strain PR4 / NBRC 100887)</name>
    <dbReference type="NCBI Taxonomy" id="234621"/>
    <lineage>
        <taxon>Bacteria</taxon>
        <taxon>Bacillati</taxon>
        <taxon>Actinomycetota</taxon>
        <taxon>Actinomycetes</taxon>
        <taxon>Mycobacteriales</taxon>
        <taxon>Nocardiaceae</taxon>
        <taxon>Rhodococcus</taxon>
        <taxon>Rhodococcus erythropolis group</taxon>
    </lineage>
</organism>
<dbReference type="AlphaFoldDB" id="C0ZVF6"/>
<dbReference type="EMBL" id="AP008957">
    <property type="protein sequence ID" value="BAH36650.1"/>
    <property type="molecule type" value="Genomic_DNA"/>
</dbReference>
<proteinExistence type="inferred from homology"/>
<dbReference type="Pfam" id="PF00171">
    <property type="entry name" value="Aldedh"/>
    <property type="match status" value="1"/>
</dbReference>
<dbReference type="InterPro" id="IPR016162">
    <property type="entry name" value="Ald_DH_N"/>
</dbReference>
<dbReference type="Gene3D" id="3.40.605.10">
    <property type="entry name" value="Aldehyde Dehydrogenase, Chain A, domain 1"/>
    <property type="match status" value="1"/>
</dbReference>
<name>C0ZVF6_RHOE4</name>
<dbReference type="PANTHER" id="PTHR43720:SF2">
    <property type="entry name" value="2-AMINOMUCONIC SEMIALDEHYDE DEHYDROGENASE"/>
    <property type="match status" value="1"/>
</dbReference>
<reference evidence="6" key="1">
    <citation type="submission" date="2005-03" db="EMBL/GenBank/DDBJ databases">
        <title>Comparison of the complete genome sequences of Rhodococcus erythropolis PR4 and Rhodococcus opacus B4.</title>
        <authorList>
            <person name="Takarada H."/>
            <person name="Sekine M."/>
            <person name="Hosoyama A."/>
            <person name="Yamada R."/>
            <person name="Fujisawa T."/>
            <person name="Omata S."/>
            <person name="Shimizu A."/>
            <person name="Tsukatani N."/>
            <person name="Tanikawa S."/>
            <person name="Fujita N."/>
            <person name="Harayama S."/>
        </authorList>
    </citation>
    <scope>NUCLEOTIDE SEQUENCE [LARGE SCALE GENOMIC DNA]</scope>
    <source>
        <strain evidence="6">PR4 / NBRC 100887</strain>
    </source>
</reference>
<accession>C0ZVF6</accession>
<reference evidence="5 6" key="2">
    <citation type="journal article" date="2006" name="Environ. Microbiol.">
        <title>Sequence analysis of three plasmids harboured in Rhodococcus erythropolis strain PR4.</title>
        <authorList>
            <person name="Sekine M."/>
            <person name="Tanikawa S."/>
            <person name="Omata S."/>
            <person name="Saito M."/>
            <person name="Fujisawa T."/>
            <person name="Tsukatani N."/>
            <person name="Tajima T."/>
            <person name="Sekigawa T."/>
            <person name="Kosugi H."/>
            <person name="Matsuo Y."/>
            <person name="Nishiko R."/>
            <person name="Imamura K."/>
            <person name="Ito M."/>
            <person name="Narita H."/>
            <person name="Tago S."/>
            <person name="Fujita N."/>
            <person name="Harayama S."/>
        </authorList>
    </citation>
    <scope>NUCLEOTIDE SEQUENCE [LARGE SCALE GENOMIC DNA]</scope>
    <source>
        <strain evidence="6">PR4 / NBRC 100887</strain>
    </source>
</reference>